<comment type="subcellular location">
    <subcellularLocation>
        <location evidence="1">Cell outer membrane</location>
    </subcellularLocation>
</comment>
<name>A0A5Q3RZG9_9NEIS</name>
<gene>
    <name evidence="3" type="ORF">GJU80_06795</name>
</gene>
<dbReference type="PROSITE" id="PS51257">
    <property type="entry name" value="PROKAR_LIPOPROTEIN"/>
    <property type="match status" value="1"/>
</dbReference>
<evidence type="ECO:0000259" key="2">
    <source>
        <dbReference type="Pfam" id="PF08794"/>
    </source>
</evidence>
<dbReference type="AlphaFoldDB" id="A0A5Q3RZG9"/>
<dbReference type="GO" id="GO:0009279">
    <property type="term" value="C:cell outer membrane"/>
    <property type="evidence" value="ECO:0007669"/>
    <property type="project" value="UniProtKB-SubCell"/>
</dbReference>
<evidence type="ECO:0000256" key="1">
    <source>
        <dbReference type="ARBA" id="ARBA00004442"/>
    </source>
</evidence>
<comment type="caution">
    <text evidence="3">The sequence shown here is derived from an EMBL/GenBank/DDBJ whole genome shotgun (WGS) entry which is preliminary data.</text>
</comment>
<dbReference type="EMBL" id="WJXO01000001">
    <property type="protein sequence ID" value="MRN38194.1"/>
    <property type="molecule type" value="Genomic_DNA"/>
</dbReference>
<reference evidence="3" key="1">
    <citation type="journal article" name="Emerg. Infect. Dis.">
        <title>Two cases of a newly characterized neisseria species.</title>
        <authorList>
            <person name="Mustapha M."/>
            <person name="Lemos A.P.S."/>
            <person name="Harrison L.H."/>
            <person name="Vantyne D."/>
            <person name="Sacchi C.T."/>
        </authorList>
    </citation>
    <scope>NUCLEOTIDE SEQUENCE</scope>
    <source>
        <strain evidence="3">N.95.16</strain>
    </source>
</reference>
<dbReference type="RefSeq" id="WP_095503801.1">
    <property type="nucleotide sequence ID" value="NZ_CP046027.1"/>
</dbReference>
<dbReference type="InterPro" id="IPR014902">
    <property type="entry name" value="FHBP-like_C"/>
</dbReference>
<accession>A0A5Q3RZG9</accession>
<organism evidence="3 4">
    <name type="scientific">Neisseria brasiliensis</name>
    <dbReference type="NCBI Taxonomy" id="2666100"/>
    <lineage>
        <taxon>Bacteria</taxon>
        <taxon>Pseudomonadati</taxon>
        <taxon>Pseudomonadota</taxon>
        <taxon>Betaproteobacteria</taxon>
        <taxon>Neisseriales</taxon>
        <taxon>Neisseriaceae</taxon>
        <taxon>Neisseria</taxon>
    </lineage>
</organism>
<dbReference type="Proteomes" id="UP000486297">
    <property type="component" value="Unassembled WGS sequence"/>
</dbReference>
<sequence>MKAFNQNVGKITSATLLALALTACGGGGGGSQSPQTSSTPTKELAEAKANKMFSLAQQRQDVSQLFAENGGTLENYKVSIDGKRITSDNVDLSALGEGVRRIGVTEEAEIRAGSVKGTVIRNGVLHLYQQPYSVVAGTEVKGGTVTVMGRKENLGSEELDFGTVKGYATKTLPSSGKFNYAGEALSQDQTGKFNYTVDFAAKTGSGSISNIAGGITLHEGKIAGMSHDNPDKTSISGYGIESTARSNSGLNGGYKLGFFGPNADEVAGVVTSPYGDVGFGGKKQ</sequence>
<dbReference type="InterPro" id="IPR011250">
    <property type="entry name" value="OMP/PagP_B-barrel"/>
</dbReference>
<evidence type="ECO:0000313" key="4">
    <source>
        <dbReference type="Proteomes" id="UP000486297"/>
    </source>
</evidence>
<evidence type="ECO:0000313" key="3">
    <source>
        <dbReference type="EMBL" id="MRN38194.1"/>
    </source>
</evidence>
<feature type="domain" description="Factor H binding protein-like C-terminal" evidence="2">
    <location>
        <begin position="171"/>
        <end position="270"/>
    </location>
</feature>
<dbReference type="Pfam" id="PF08794">
    <property type="entry name" value="FHBP_C"/>
    <property type="match status" value="1"/>
</dbReference>
<protein>
    <recommendedName>
        <fullName evidence="2">Factor H binding protein-like C-terminal domain-containing protein</fullName>
    </recommendedName>
</protein>
<dbReference type="SUPFAM" id="SSF56925">
    <property type="entry name" value="OMPA-like"/>
    <property type="match status" value="1"/>
</dbReference>
<dbReference type="Gene3D" id="2.40.160.90">
    <property type="match status" value="1"/>
</dbReference>
<proteinExistence type="predicted"/>
<keyword evidence="4" id="KW-1185">Reference proteome</keyword>